<dbReference type="Pfam" id="PF02879">
    <property type="entry name" value="PGM_PMM_II"/>
    <property type="match status" value="1"/>
</dbReference>
<dbReference type="PROSITE" id="PS00710">
    <property type="entry name" value="PGM_PMM"/>
    <property type="match status" value="1"/>
</dbReference>
<dbReference type="Pfam" id="PF00408">
    <property type="entry name" value="PGM_PMM_IV"/>
    <property type="match status" value="1"/>
</dbReference>
<dbReference type="InterPro" id="IPR005841">
    <property type="entry name" value="Alpha-D-phosphohexomutase_SF"/>
</dbReference>
<dbReference type="SUPFAM" id="SSF53738">
    <property type="entry name" value="Phosphoglucomutase, first 3 domains"/>
    <property type="match status" value="3"/>
</dbReference>
<evidence type="ECO:0000313" key="12">
    <source>
        <dbReference type="EMBL" id="NIZ41088.1"/>
    </source>
</evidence>
<reference evidence="12 13" key="1">
    <citation type="submission" date="2020-03" db="EMBL/GenBank/DDBJ databases">
        <title>Spirochaetal bacteria isolated from arthropods constitute a novel genus Entomospira genus novum within the order Spirochaetales.</title>
        <authorList>
            <person name="Grana-Miraglia L."/>
            <person name="Sikutova S."/>
            <person name="Fingerle V."/>
            <person name="Sing A."/>
            <person name="Castillo-Ramirez S."/>
            <person name="Margos G."/>
            <person name="Rudolf I."/>
        </authorList>
    </citation>
    <scope>NUCLEOTIDE SEQUENCE [LARGE SCALE GENOMIC DNA]</scope>
    <source>
        <strain evidence="12 13">BR193</strain>
    </source>
</reference>
<dbReference type="Pfam" id="PF02878">
    <property type="entry name" value="PGM_PMM_I"/>
    <property type="match status" value="1"/>
</dbReference>
<keyword evidence="13" id="KW-1185">Reference proteome</keyword>
<feature type="domain" description="Alpha-D-phosphohexomutase alpha/beta/alpha" evidence="9">
    <location>
        <begin position="3"/>
        <end position="126"/>
    </location>
</feature>
<dbReference type="RefSeq" id="WP_167700667.1">
    <property type="nucleotide sequence ID" value="NZ_CP118174.1"/>
</dbReference>
<dbReference type="Pfam" id="PF02880">
    <property type="entry name" value="PGM_PMM_III"/>
    <property type="match status" value="1"/>
</dbReference>
<accession>A0A968G9J2</accession>
<evidence type="ECO:0000256" key="5">
    <source>
        <dbReference type="ARBA" id="ARBA00022842"/>
    </source>
</evidence>
<evidence type="ECO:0000256" key="2">
    <source>
        <dbReference type="ARBA" id="ARBA00010231"/>
    </source>
</evidence>
<evidence type="ECO:0000259" key="9">
    <source>
        <dbReference type="Pfam" id="PF02878"/>
    </source>
</evidence>
<dbReference type="InterPro" id="IPR016066">
    <property type="entry name" value="A-D-PHexomutase_CS"/>
</dbReference>
<feature type="domain" description="Alpha-D-phosphohexomutase C-terminal" evidence="8">
    <location>
        <begin position="370"/>
        <end position="438"/>
    </location>
</feature>
<dbReference type="AlphaFoldDB" id="A0A968G9J2"/>
<feature type="domain" description="Alpha-D-phosphohexomutase alpha/beta/alpha" evidence="11">
    <location>
        <begin position="253"/>
        <end position="359"/>
    </location>
</feature>
<feature type="domain" description="Alpha-D-phosphohexomutase alpha/beta/alpha" evidence="10">
    <location>
        <begin position="152"/>
        <end position="248"/>
    </location>
</feature>
<proteinExistence type="inferred from homology"/>
<organism evidence="12 13">
    <name type="scientific">Entomospira entomophila</name>
    <dbReference type="NCBI Taxonomy" id="2719988"/>
    <lineage>
        <taxon>Bacteria</taxon>
        <taxon>Pseudomonadati</taxon>
        <taxon>Spirochaetota</taxon>
        <taxon>Spirochaetia</taxon>
        <taxon>Spirochaetales</taxon>
        <taxon>Spirochaetaceae</taxon>
        <taxon>Entomospira</taxon>
    </lineage>
</organism>
<dbReference type="EMBL" id="JAATLJ010000001">
    <property type="protein sequence ID" value="NIZ41088.1"/>
    <property type="molecule type" value="Genomic_DNA"/>
</dbReference>
<comment type="caution">
    <text evidence="12">The sequence shown here is derived from an EMBL/GenBank/DDBJ whole genome shotgun (WGS) entry which is preliminary data.</text>
</comment>
<keyword evidence="4 7" id="KW-0479">Metal-binding</keyword>
<evidence type="ECO:0000256" key="6">
    <source>
        <dbReference type="ARBA" id="ARBA00023235"/>
    </source>
</evidence>
<comment type="similarity">
    <text evidence="2 7">Belongs to the phosphohexose mutase family.</text>
</comment>
<evidence type="ECO:0000313" key="13">
    <source>
        <dbReference type="Proteomes" id="UP000711995"/>
    </source>
</evidence>
<dbReference type="InterPro" id="IPR016055">
    <property type="entry name" value="A-D-PHexomutase_a/b/a-I/II/III"/>
</dbReference>
<evidence type="ECO:0000256" key="4">
    <source>
        <dbReference type="ARBA" id="ARBA00022723"/>
    </source>
</evidence>
<dbReference type="Gene3D" id="3.40.120.10">
    <property type="entry name" value="Alpha-D-Glucose-1,6-Bisphosphate, subunit A, domain 3"/>
    <property type="match status" value="3"/>
</dbReference>
<keyword evidence="5 7" id="KW-0460">Magnesium</keyword>
<dbReference type="PANTHER" id="PTHR43771:SF1">
    <property type="entry name" value="PHOSPHOMANNOMUTASE"/>
    <property type="match status" value="1"/>
</dbReference>
<dbReference type="PANTHER" id="PTHR43771">
    <property type="entry name" value="PHOSPHOMANNOMUTASE"/>
    <property type="match status" value="1"/>
</dbReference>
<dbReference type="InterPro" id="IPR005846">
    <property type="entry name" value="A-D-PHexomutase_a/b/a-III"/>
</dbReference>
<dbReference type="PRINTS" id="PR00509">
    <property type="entry name" value="PGMPMM"/>
</dbReference>
<dbReference type="GO" id="GO:0016868">
    <property type="term" value="F:intramolecular phosphotransferase activity"/>
    <property type="evidence" value="ECO:0007669"/>
    <property type="project" value="InterPro"/>
</dbReference>
<evidence type="ECO:0000256" key="1">
    <source>
        <dbReference type="ARBA" id="ARBA00001946"/>
    </source>
</evidence>
<comment type="cofactor">
    <cofactor evidence="1">
        <name>Mg(2+)</name>
        <dbReference type="ChEBI" id="CHEBI:18420"/>
    </cofactor>
</comment>
<dbReference type="GO" id="GO:0005975">
    <property type="term" value="P:carbohydrate metabolic process"/>
    <property type="evidence" value="ECO:0007669"/>
    <property type="project" value="InterPro"/>
</dbReference>
<dbReference type="InterPro" id="IPR005844">
    <property type="entry name" value="A-D-PHexomutase_a/b/a-I"/>
</dbReference>
<gene>
    <name evidence="12" type="ORF">HCT14_06190</name>
</gene>
<evidence type="ECO:0000259" key="10">
    <source>
        <dbReference type="Pfam" id="PF02879"/>
    </source>
</evidence>
<evidence type="ECO:0000259" key="11">
    <source>
        <dbReference type="Pfam" id="PF02880"/>
    </source>
</evidence>
<sequence length="452" mass="50259">MSVFKAYDIRGVYNRDYNKDDVYKIGFFLPNLLKVDEIYVGRDDRASSPEIFEALSRGIMDAGANVVNLGLTTTPAVYFATAHYDAQASVQITASHNPKEYNGLKISRAKAIPVGGETGLKELEQLVLHSPITPVSADKRGTMQEKDITADYLKFLTPFVPNCSGLKIGIDFSNGMAALYVPQLLTNAGATIININEEIDGTFPNHEPNPLEEKNLEQIISLVKQNDLDIGIIYDGDADRAMFIDEKGTFIRPDVITAVLAKALEIPQNSNVLVDIRTSRGVMQYLEQTMGSTVHMWKVGHAFAKLKLKEIDAILGGELAGHYYFRDFFNCDSGILASLLVLKATKELHAQKQAISTLISEIDCYANSGEINFTIEKKTEAIGAIKNYAEAITDLQATRDFDGYRFEYPEWWLNVRSSNTEPYLRIVMEATNESILSKRLSEVKAILAQFQA</sequence>
<dbReference type="SUPFAM" id="SSF55957">
    <property type="entry name" value="Phosphoglucomutase, C-terminal domain"/>
    <property type="match status" value="1"/>
</dbReference>
<keyword evidence="6" id="KW-0413">Isomerase</keyword>
<evidence type="ECO:0000256" key="3">
    <source>
        <dbReference type="ARBA" id="ARBA00022553"/>
    </source>
</evidence>
<evidence type="ECO:0000259" key="8">
    <source>
        <dbReference type="Pfam" id="PF00408"/>
    </source>
</evidence>
<evidence type="ECO:0000256" key="7">
    <source>
        <dbReference type="RuleBase" id="RU004326"/>
    </source>
</evidence>
<dbReference type="Gene3D" id="3.30.310.50">
    <property type="entry name" value="Alpha-D-phosphohexomutase, C-terminal domain"/>
    <property type="match status" value="1"/>
</dbReference>
<dbReference type="CDD" id="cd03089">
    <property type="entry name" value="PMM_PGM"/>
    <property type="match status" value="1"/>
</dbReference>
<keyword evidence="3" id="KW-0597">Phosphoprotein</keyword>
<dbReference type="GO" id="GO:0000287">
    <property type="term" value="F:magnesium ion binding"/>
    <property type="evidence" value="ECO:0007669"/>
    <property type="project" value="InterPro"/>
</dbReference>
<name>A0A968G9J2_9SPIO</name>
<dbReference type="InterPro" id="IPR005845">
    <property type="entry name" value="A-D-PHexomutase_a/b/a-II"/>
</dbReference>
<protein>
    <submittedName>
        <fullName evidence="12">Phosphomannomutase/phosphoglucomutase</fullName>
    </submittedName>
</protein>
<dbReference type="InterPro" id="IPR005843">
    <property type="entry name" value="A-D-PHexomutase_C"/>
</dbReference>
<dbReference type="Proteomes" id="UP000711995">
    <property type="component" value="Unassembled WGS sequence"/>
</dbReference>
<dbReference type="InterPro" id="IPR036900">
    <property type="entry name" value="A-D-PHexomutase_C_sf"/>
</dbReference>